<comment type="caution">
    <text evidence="3">The sequence shown here is derived from an EMBL/GenBank/DDBJ whole genome shotgun (WGS) entry which is preliminary data.</text>
</comment>
<dbReference type="Gene3D" id="3.90.1300.10">
    <property type="entry name" value="Amidase signature (AS) domain"/>
    <property type="match status" value="1"/>
</dbReference>
<name>A0ABV2ENM0_9CAUL</name>
<keyword evidence="3" id="KW-0378">Hydrolase</keyword>
<evidence type="ECO:0000256" key="1">
    <source>
        <dbReference type="ARBA" id="ARBA00009199"/>
    </source>
</evidence>
<proteinExistence type="inferred from homology"/>
<dbReference type="GO" id="GO:0004040">
    <property type="term" value="F:amidase activity"/>
    <property type="evidence" value="ECO:0007669"/>
    <property type="project" value="UniProtKB-EC"/>
</dbReference>
<comment type="similarity">
    <text evidence="1">Belongs to the amidase family.</text>
</comment>
<dbReference type="InterPro" id="IPR036928">
    <property type="entry name" value="AS_sf"/>
</dbReference>
<reference evidence="3 4" key="1">
    <citation type="submission" date="2024-06" db="EMBL/GenBank/DDBJ databases">
        <title>Genomic Encyclopedia of Type Strains, Phase IV (KMG-IV): sequencing the most valuable type-strain genomes for metagenomic binning, comparative biology and taxonomic classification.</title>
        <authorList>
            <person name="Goeker M."/>
        </authorList>
    </citation>
    <scope>NUCLEOTIDE SEQUENCE [LARGE SCALE GENOMIC DNA]</scope>
    <source>
        <strain evidence="3 4">DSM 17809</strain>
    </source>
</reference>
<dbReference type="SUPFAM" id="SSF75304">
    <property type="entry name" value="Amidase signature (AS) enzymes"/>
    <property type="match status" value="1"/>
</dbReference>
<dbReference type="EC" id="3.5.1.4" evidence="3"/>
<dbReference type="EMBL" id="JBEPLU010000004">
    <property type="protein sequence ID" value="MET3528637.1"/>
    <property type="molecule type" value="Genomic_DNA"/>
</dbReference>
<dbReference type="Pfam" id="PF01425">
    <property type="entry name" value="Amidase"/>
    <property type="match status" value="1"/>
</dbReference>
<gene>
    <name evidence="3" type="ORF">ABID41_003779</name>
</gene>
<evidence type="ECO:0000313" key="4">
    <source>
        <dbReference type="Proteomes" id="UP001549110"/>
    </source>
</evidence>
<dbReference type="PANTHER" id="PTHR11895">
    <property type="entry name" value="TRANSAMIDASE"/>
    <property type="match status" value="1"/>
</dbReference>
<dbReference type="InterPro" id="IPR023631">
    <property type="entry name" value="Amidase_dom"/>
</dbReference>
<accession>A0ABV2ENM0</accession>
<evidence type="ECO:0000259" key="2">
    <source>
        <dbReference type="Pfam" id="PF01425"/>
    </source>
</evidence>
<dbReference type="RefSeq" id="WP_354298500.1">
    <property type="nucleotide sequence ID" value="NZ_JBEPLU010000004.1"/>
</dbReference>
<keyword evidence="4" id="KW-1185">Reference proteome</keyword>
<dbReference type="InterPro" id="IPR000120">
    <property type="entry name" value="Amidase"/>
</dbReference>
<protein>
    <submittedName>
        <fullName evidence="3">Amidase</fullName>
        <ecNumber evidence="3">3.5.1.4</ecNumber>
    </submittedName>
</protein>
<dbReference type="PANTHER" id="PTHR11895:SF7">
    <property type="entry name" value="GLUTAMYL-TRNA(GLN) AMIDOTRANSFERASE SUBUNIT A, MITOCHONDRIAL"/>
    <property type="match status" value="1"/>
</dbReference>
<dbReference type="Proteomes" id="UP001549110">
    <property type="component" value="Unassembled WGS sequence"/>
</dbReference>
<organism evidence="3 4">
    <name type="scientific">Phenylobacterium koreense</name>
    <dbReference type="NCBI Taxonomy" id="266125"/>
    <lineage>
        <taxon>Bacteria</taxon>
        <taxon>Pseudomonadati</taxon>
        <taxon>Pseudomonadota</taxon>
        <taxon>Alphaproteobacteria</taxon>
        <taxon>Caulobacterales</taxon>
        <taxon>Caulobacteraceae</taxon>
        <taxon>Phenylobacterium</taxon>
    </lineage>
</organism>
<feature type="domain" description="Amidase" evidence="2">
    <location>
        <begin position="25"/>
        <end position="453"/>
    </location>
</feature>
<evidence type="ECO:0000313" key="3">
    <source>
        <dbReference type="EMBL" id="MET3528637.1"/>
    </source>
</evidence>
<sequence>MDQFSEYDGVGLAELVARGEVTPLELTEAAIERIERHNPALNAIVYKAYDEAREVAKGPLPEGPFRGVPFLIKDLGVPVAGWPRSYGSRFAASVVDAQDCGLTRRYREAGVVLVGKTNTPEYGITGTTEGAYLGACRNPWNPAHISGGSSGGAAAAVASGMVPMAHASDGLGSIRIPAACCGLVGLKVTRDRTPNGPDDTHYAMGFSVDHVVTRTVRDSAVMLDATGKPRPDAPFAAPPKERPFVEEIERSPGRLKIAWSAETPSGRPIDPEILAALQATARLLKGLGHEVVEKGLGIDYRALYAARAPVSGANFAAEMGRLIEELGREPEEHELEPLTWASLRGGRKVTGEQAFRGWQDLRVLNRRTLAFFEDWDVYLCPVLGTPVPQVGYMDPVALEPREMNRRQSEVFPFTPPFNFSGQPSMSLPLATSKSGLPIGMMFTARFADEATLLRLAAQLEKEAPWKDRRPALWG</sequence>